<evidence type="ECO:0000313" key="2">
    <source>
        <dbReference type="Proteomes" id="UP001642464"/>
    </source>
</evidence>
<gene>
    <name evidence="1" type="ORF">SCF082_LOCUS13796</name>
</gene>
<dbReference type="EMBL" id="CAXAMM010008558">
    <property type="protein sequence ID" value="CAK9017776.1"/>
    <property type="molecule type" value="Genomic_DNA"/>
</dbReference>
<protein>
    <submittedName>
        <fullName evidence="1">Uncharacterized protein</fullName>
    </submittedName>
</protein>
<name>A0ABP0JTJ1_9DINO</name>
<reference evidence="1 2" key="1">
    <citation type="submission" date="2024-02" db="EMBL/GenBank/DDBJ databases">
        <authorList>
            <person name="Chen Y."/>
            <person name="Shah S."/>
            <person name="Dougan E. K."/>
            <person name="Thang M."/>
            <person name="Chan C."/>
        </authorList>
    </citation>
    <scope>NUCLEOTIDE SEQUENCE [LARGE SCALE GENOMIC DNA]</scope>
</reference>
<keyword evidence="2" id="KW-1185">Reference proteome</keyword>
<accession>A0ABP0JTJ1</accession>
<sequence length="127" mass="14814">MSLDTQVKDKCKHVQMTPIGPCDCKRVVPLMFRSLHYPEGWRSMPLDQWLRSVDNGKGYLLQYEQGLLKNYDNLEQIMELYVAPPGDDGKISIDQTFFADLTAGSNVEMKVGHKRMFEKWFKDHWNS</sequence>
<evidence type="ECO:0000313" key="1">
    <source>
        <dbReference type="EMBL" id="CAK9017776.1"/>
    </source>
</evidence>
<organism evidence="1 2">
    <name type="scientific">Durusdinium trenchii</name>
    <dbReference type="NCBI Taxonomy" id="1381693"/>
    <lineage>
        <taxon>Eukaryota</taxon>
        <taxon>Sar</taxon>
        <taxon>Alveolata</taxon>
        <taxon>Dinophyceae</taxon>
        <taxon>Suessiales</taxon>
        <taxon>Symbiodiniaceae</taxon>
        <taxon>Durusdinium</taxon>
    </lineage>
</organism>
<proteinExistence type="predicted"/>
<comment type="caution">
    <text evidence="1">The sequence shown here is derived from an EMBL/GenBank/DDBJ whole genome shotgun (WGS) entry which is preliminary data.</text>
</comment>
<dbReference type="Proteomes" id="UP001642464">
    <property type="component" value="Unassembled WGS sequence"/>
</dbReference>